<proteinExistence type="predicted"/>
<comment type="caution">
    <text evidence="2">The sequence shown here is derived from an EMBL/GenBank/DDBJ whole genome shotgun (WGS) entry which is preliminary data.</text>
</comment>
<dbReference type="EMBL" id="JAHLFH010000123">
    <property type="protein sequence ID" value="MBU3819885.1"/>
    <property type="molecule type" value="Genomic_DNA"/>
</dbReference>
<dbReference type="Proteomes" id="UP000824178">
    <property type="component" value="Unassembled WGS sequence"/>
</dbReference>
<organism evidence="2 3">
    <name type="scientific">Candidatus Faecalibacterium intestinavium</name>
    <dbReference type="NCBI Taxonomy" id="2838580"/>
    <lineage>
        <taxon>Bacteria</taxon>
        <taxon>Bacillati</taxon>
        <taxon>Bacillota</taxon>
        <taxon>Clostridia</taxon>
        <taxon>Eubacteriales</taxon>
        <taxon>Oscillospiraceae</taxon>
        <taxon>Faecalibacterium</taxon>
    </lineage>
</organism>
<evidence type="ECO:0000313" key="2">
    <source>
        <dbReference type="EMBL" id="MBU3819885.1"/>
    </source>
</evidence>
<accession>A0A9E2KJL0</accession>
<dbReference type="Pfam" id="PF16355">
    <property type="entry name" value="DUF4982"/>
    <property type="match status" value="1"/>
</dbReference>
<dbReference type="Gene3D" id="3.20.20.80">
    <property type="entry name" value="Glycosidases"/>
    <property type="match status" value="1"/>
</dbReference>
<name>A0A9E2KJL0_9FIRM</name>
<reference evidence="2" key="1">
    <citation type="journal article" date="2021" name="PeerJ">
        <title>Extensive microbial diversity within the chicken gut microbiome revealed by metagenomics and culture.</title>
        <authorList>
            <person name="Gilroy R."/>
            <person name="Ravi A."/>
            <person name="Getino M."/>
            <person name="Pursley I."/>
            <person name="Horton D.L."/>
            <person name="Alikhan N.F."/>
            <person name="Baker D."/>
            <person name="Gharbi K."/>
            <person name="Hall N."/>
            <person name="Watson M."/>
            <person name="Adriaenssens E.M."/>
            <person name="Foster-Nyarko E."/>
            <person name="Jarju S."/>
            <person name="Secka A."/>
            <person name="Antonio M."/>
            <person name="Oren A."/>
            <person name="Chaudhuri R.R."/>
            <person name="La Ragione R."/>
            <person name="Hildebrand F."/>
            <person name="Pallen M.J."/>
        </authorList>
    </citation>
    <scope>NUCLEOTIDE SEQUENCE</scope>
    <source>
        <strain evidence="2">742</strain>
    </source>
</reference>
<evidence type="ECO:0000259" key="1">
    <source>
        <dbReference type="Pfam" id="PF16355"/>
    </source>
</evidence>
<dbReference type="AlphaFoldDB" id="A0A9E2KJL0"/>
<dbReference type="Gene3D" id="2.60.40.10">
    <property type="entry name" value="Immunoglobulins"/>
    <property type="match status" value="1"/>
</dbReference>
<sequence>MAFQKFIPGLPLRSGRCGDTAGSAIRDEGGTKGQNCKGLVTWDRQTKKDAFYFYKAMWAEEPFVRIAGRRFKKRSGETTAVKVYSNCPEVTLTVNGKGYAAQAADSCITLVKDTRNTLPVNPAEKKRVFLVYVGSTPTSKGYKGDAPGDQAAAGKNGVCYYPILVRHEAESWAEFIARALPALTGGEYAPYGEAMARRFVENLQPNK</sequence>
<gene>
    <name evidence="2" type="ORF">H9864_05885</name>
</gene>
<evidence type="ECO:0000313" key="3">
    <source>
        <dbReference type="Proteomes" id="UP000824178"/>
    </source>
</evidence>
<dbReference type="InterPro" id="IPR013783">
    <property type="entry name" value="Ig-like_fold"/>
</dbReference>
<feature type="domain" description="DUF4982" evidence="1">
    <location>
        <begin position="76"/>
        <end position="105"/>
    </location>
</feature>
<reference evidence="2" key="2">
    <citation type="submission" date="2021-04" db="EMBL/GenBank/DDBJ databases">
        <authorList>
            <person name="Gilroy R."/>
        </authorList>
    </citation>
    <scope>NUCLEOTIDE SEQUENCE</scope>
    <source>
        <strain evidence="2">742</strain>
    </source>
</reference>
<protein>
    <submittedName>
        <fullName evidence="2">DUF4982 domain-containing protein</fullName>
    </submittedName>
</protein>
<dbReference type="InterPro" id="IPR032311">
    <property type="entry name" value="DUF4982"/>
</dbReference>